<protein>
    <submittedName>
        <fullName evidence="1">Uncharacterized protein</fullName>
    </submittedName>
</protein>
<dbReference type="EMBL" id="OZ004259">
    <property type="protein sequence ID" value="CAK7916398.1"/>
    <property type="molecule type" value="Genomic_DNA"/>
</dbReference>
<gene>
    <name evidence="1" type="ORF">CAAN4_G03642</name>
</gene>
<evidence type="ECO:0000313" key="1">
    <source>
        <dbReference type="EMBL" id="CAK7916398.1"/>
    </source>
</evidence>
<reference evidence="1 2" key="1">
    <citation type="submission" date="2024-01" db="EMBL/GenBank/DDBJ databases">
        <authorList>
            <consortium name="Genoscope - CEA"/>
            <person name="William W."/>
        </authorList>
    </citation>
    <scope>NUCLEOTIDE SEQUENCE [LARGE SCALE GENOMIC DNA]</scope>
    <source>
        <strain evidence="1 2">29B2s-10</strain>
    </source>
</reference>
<organism evidence="1 2">
    <name type="scientific">[Candida] anglica</name>
    <dbReference type="NCBI Taxonomy" id="148631"/>
    <lineage>
        <taxon>Eukaryota</taxon>
        <taxon>Fungi</taxon>
        <taxon>Dikarya</taxon>
        <taxon>Ascomycota</taxon>
        <taxon>Saccharomycotina</taxon>
        <taxon>Pichiomycetes</taxon>
        <taxon>Debaryomycetaceae</taxon>
        <taxon>Kurtzmaniella</taxon>
    </lineage>
</organism>
<dbReference type="Pfam" id="PF08315">
    <property type="entry name" value="cwf18"/>
    <property type="match status" value="1"/>
</dbReference>
<accession>A0ABP0EGX2</accession>
<dbReference type="Proteomes" id="UP001497600">
    <property type="component" value="Chromosome G"/>
</dbReference>
<sequence length="160" mass="18208">MNLEEQAAERKARIAALREQRKKTNESAISTGNNLTSNVHPVVNIVKNETDLLNTEKNEPNKSYTNGNIEDDVSASSERPLLRISASETVEAIAEKEQQRIFAQFHRRALEASLHETEVVKVDRMRCNVDLKEDLALYFEEAKEKTDQAIRKILLEKTST</sequence>
<proteinExistence type="predicted"/>
<keyword evidence="2" id="KW-1185">Reference proteome</keyword>
<evidence type="ECO:0000313" key="2">
    <source>
        <dbReference type="Proteomes" id="UP001497600"/>
    </source>
</evidence>
<dbReference type="InterPro" id="IPR013169">
    <property type="entry name" value="mRNA_splic_Cwf18-like"/>
</dbReference>
<name>A0ABP0EGX2_9ASCO</name>